<organism evidence="1 2">
    <name type="scientific">Paroceanicella profunda</name>
    <dbReference type="NCBI Taxonomy" id="2579971"/>
    <lineage>
        <taxon>Bacteria</taxon>
        <taxon>Pseudomonadati</taxon>
        <taxon>Pseudomonadota</taxon>
        <taxon>Alphaproteobacteria</taxon>
        <taxon>Rhodobacterales</taxon>
        <taxon>Paracoccaceae</taxon>
        <taxon>Paroceanicella</taxon>
    </lineage>
</organism>
<dbReference type="Pfam" id="PF00494">
    <property type="entry name" value="SQS_PSY"/>
    <property type="match status" value="1"/>
</dbReference>
<proteinExistence type="predicted"/>
<gene>
    <name evidence="1" type="ORF">FDP22_13110</name>
</gene>
<dbReference type="EMBL" id="CP040818">
    <property type="protein sequence ID" value="QDL92642.1"/>
    <property type="molecule type" value="Genomic_DNA"/>
</dbReference>
<accession>A0A5B8G0Q1</accession>
<dbReference type="Gene3D" id="1.10.600.10">
    <property type="entry name" value="Farnesyl Diphosphate Synthase"/>
    <property type="match status" value="1"/>
</dbReference>
<dbReference type="InterPro" id="IPR002060">
    <property type="entry name" value="Squ/phyt_synthse"/>
</dbReference>
<keyword evidence="2" id="KW-1185">Reference proteome</keyword>
<dbReference type="InterPro" id="IPR008949">
    <property type="entry name" value="Isoprenoid_synthase_dom_sf"/>
</dbReference>
<dbReference type="RefSeq" id="WP_138574285.1">
    <property type="nucleotide sequence ID" value="NZ_CP040818.1"/>
</dbReference>
<reference evidence="1 2" key="1">
    <citation type="submission" date="2019-06" db="EMBL/GenBank/DDBJ databases">
        <title>Genome sequence of Rhodobacteraceae bacterium D4M1.</title>
        <authorList>
            <person name="Cao J."/>
        </authorList>
    </citation>
    <scope>NUCLEOTIDE SEQUENCE [LARGE SCALE GENOMIC DNA]</scope>
    <source>
        <strain evidence="1 2">D4M1</strain>
    </source>
</reference>
<name>A0A5B8G0Q1_9RHOB</name>
<evidence type="ECO:0000313" key="1">
    <source>
        <dbReference type="EMBL" id="QDL92642.1"/>
    </source>
</evidence>
<dbReference type="Proteomes" id="UP000305888">
    <property type="component" value="Chromosome"/>
</dbReference>
<dbReference type="KEGG" id="ppru:FDP22_13110"/>
<dbReference type="OrthoDB" id="9814909at2"/>
<dbReference type="SUPFAM" id="SSF48576">
    <property type="entry name" value="Terpenoid synthases"/>
    <property type="match status" value="1"/>
</dbReference>
<protein>
    <submittedName>
        <fullName evidence="1">Phytoene synthase</fullName>
    </submittedName>
</protein>
<evidence type="ECO:0000313" key="2">
    <source>
        <dbReference type="Proteomes" id="UP000305888"/>
    </source>
</evidence>
<dbReference type="AlphaFoldDB" id="A0A5B8G0Q1"/>
<sequence>MSIDHCREMVRAGDPDRFLSAMSAPPEGQGALMVLYAFNLEVARAPWVASEPLIGQMRLQFWHDAIAGIHEGKPPRRHPVVEELAALTARRALPRAPFDALIAARMADLDPAPPETRAALEAYVDATSGGLMQLAARALGTEADAVAADIGRASGMANLMRALPELAVRGHMPLPGLTLADRVALSEGRTTPELAEAVRLLATEARATLRRGRRAARRLPRSVLPALRAGWRAGPLLSAATRPGLDALRDLGPESEFRRRGALLWRTVLGRA</sequence>